<dbReference type="RefSeq" id="WP_118920998.1">
    <property type="nucleotide sequence ID" value="NZ_QWEG01000007.1"/>
</dbReference>
<protein>
    <submittedName>
        <fullName evidence="2">Uncharacterized protein</fullName>
    </submittedName>
</protein>
<gene>
    <name evidence="2" type="ORF">D1B31_11805</name>
</gene>
<reference evidence="2 3" key="1">
    <citation type="journal article" date="2017" name="Int. J. Syst. Evol. Microbiol.">
        <title>Bacillus notoginsengisoli sp. nov., a novel bacterium isolated from the rhizosphere of Panax notoginseng.</title>
        <authorList>
            <person name="Zhang M.Y."/>
            <person name="Cheng J."/>
            <person name="Cai Y."/>
            <person name="Zhang T.Y."/>
            <person name="Wu Y.Y."/>
            <person name="Manikprabhu D."/>
            <person name="Li W.J."/>
            <person name="Zhang Y.X."/>
        </authorList>
    </citation>
    <scope>NUCLEOTIDE SEQUENCE [LARGE SCALE GENOMIC DNA]</scope>
    <source>
        <strain evidence="2 3">JCM 30743</strain>
    </source>
</reference>
<evidence type="ECO:0000256" key="1">
    <source>
        <dbReference type="SAM" id="MobiDB-lite"/>
    </source>
</evidence>
<feature type="region of interest" description="Disordered" evidence="1">
    <location>
        <begin position="47"/>
        <end position="94"/>
    </location>
</feature>
<feature type="compositionally biased region" description="Basic residues" evidence="1">
    <location>
        <begin position="51"/>
        <end position="64"/>
    </location>
</feature>
<accession>A0A417YT55</accession>
<dbReference type="AlphaFoldDB" id="A0A417YT55"/>
<feature type="region of interest" description="Disordered" evidence="1">
    <location>
        <begin position="1"/>
        <end position="29"/>
    </location>
</feature>
<feature type="compositionally biased region" description="Polar residues" evidence="1">
    <location>
        <begin position="71"/>
        <end position="91"/>
    </location>
</feature>
<evidence type="ECO:0000313" key="3">
    <source>
        <dbReference type="Proteomes" id="UP000284416"/>
    </source>
</evidence>
<dbReference type="Proteomes" id="UP000284416">
    <property type="component" value="Unassembled WGS sequence"/>
</dbReference>
<keyword evidence="3" id="KW-1185">Reference proteome</keyword>
<evidence type="ECO:0000313" key="2">
    <source>
        <dbReference type="EMBL" id="RHW40237.1"/>
    </source>
</evidence>
<name>A0A417YT55_9BACI</name>
<proteinExistence type="predicted"/>
<comment type="caution">
    <text evidence="2">The sequence shown here is derived from an EMBL/GenBank/DDBJ whole genome shotgun (WGS) entry which is preliminary data.</text>
</comment>
<feature type="compositionally biased region" description="Polar residues" evidence="1">
    <location>
        <begin position="19"/>
        <end position="29"/>
    </location>
</feature>
<organism evidence="2 3">
    <name type="scientific">Neobacillus notoginsengisoli</name>
    <dbReference type="NCBI Taxonomy" id="1578198"/>
    <lineage>
        <taxon>Bacteria</taxon>
        <taxon>Bacillati</taxon>
        <taxon>Bacillota</taxon>
        <taxon>Bacilli</taxon>
        <taxon>Bacillales</taxon>
        <taxon>Bacillaceae</taxon>
        <taxon>Neobacillus</taxon>
    </lineage>
</organism>
<sequence length="115" mass="12863">MGRLRTAHGFFGESLSEGRASSDSETQETSFSVRTWGDFGQLTAFSGNHCPKGRHLRTTKRKKPLSLSEHGVTSDSSRADTSFTVRTQNENKPAPKDRLVKTYFSLYKRVGFMAD</sequence>
<dbReference type="EMBL" id="QWEG01000007">
    <property type="protein sequence ID" value="RHW40237.1"/>
    <property type="molecule type" value="Genomic_DNA"/>
</dbReference>